<keyword evidence="3" id="KW-0146">Chitin degradation</keyword>
<evidence type="ECO:0000256" key="2">
    <source>
        <dbReference type="ARBA" id="ARBA00022729"/>
    </source>
</evidence>
<dbReference type="PROSITE" id="PS51910">
    <property type="entry name" value="GH18_2"/>
    <property type="match status" value="1"/>
</dbReference>
<evidence type="ECO:0000259" key="8">
    <source>
        <dbReference type="PROSITE" id="PS51910"/>
    </source>
</evidence>
<accession>A0A5N6QMN4</accession>
<evidence type="ECO:0000256" key="3">
    <source>
        <dbReference type="ARBA" id="ARBA00023024"/>
    </source>
</evidence>
<evidence type="ECO:0000313" key="10">
    <source>
        <dbReference type="Proteomes" id="UP000327013"/>
    </source>
</evidence>
<organism evidence="9 10">
    <name type="scientific">Carpinus fangiana</name>
    <dbReference type="NCBI Taxonomy" id="176857"/>
    <lineage>
        <taxon>Eukaryota</taxon>
        <taxon>Viridiplantae</taxon>
        <taxon>Streptophyta</taxon>
        <taxon>Embryophyta</taxon>
        <taxon>Tracheophyta</taxon>
        <taxon>Spermatophyta</taxon>
        <taxon>Magnoliopsida</taxon>
        <taxon>eudicotyledons</taxon>
        <taxon>Gunneridae</taxon>
        <taxon>Pentapetalae</taxon>
        <taxon>rosids</taxon>
        <taxon>fabids</taxon>
        <taxon>Fagales</taxon>
        <taxon>Betulaceae</taxon>
        <taxon>Carpinus</taxon>
    </lineage>
</organism>
<evidence type="ECO:0000256" key="5">
    <source>
        <dbReference type="ARBA" id="ARBA00023277"/>
    </source>
</evidence>
<evidence type="ECO:0000313" key="9">
    <source>
        <dbReference type="EMBL" id="KAE7999420.1"/>
    </source>
</evidence>
<dbReference type="GO" id="GO:0006032">
    <property type="term" value="P:chitin catabolic process"/>
    <property type="evidence" value="ECO:0007669"/>
    <property type="project" value="UniProtKB-KW"/>
</dbReference>
<dbReference type="SUPFAM" id="SSF51445">
    <property type="entry name" value="(Trans)glycosidases"/>
    <property type="match status" value="1"/>
</dbReference>
<reference evidence="9 10" key="1">
    <citation type="submission" date="2019-06" db="EMBL/GenBank/DDBJ databases">
        <title>A chromosomal-level reference genome of Carpinus fangiana (Coryloideae, Betulaceae).</title>
        <authorList>
            <person name="Yang X."/>
            <person name="Wang Z."/>
            <person name="Zhang L."/>
            <person name="Hao G."/>
            <person name="Liu J."/>
            <person name="Yang Y."/>
        </authorList>
    </citation>
    <scope>NUCLEOTIDE SEQUENCE [LARGE SCALE GENOMIC DNA]</scope>
    <source>
        <strain evidence="9">Cfa_2016G</strain>
        <tissue evidence="9">Leaf</tissue>
    </source>
</reference>
<name>A0A5N6QMN4_9ROSI</name>
<sequence length="254" mass="27924">MARQLQTPLALFCLLLMIVMMTNGAKTGTISVYWGRNVSEGSLADACATGNYSIVNIAFLSTFGNGQHPMLNLTGHCDATANGCAGLSENITACQSQGIKVMLSIGGDGGTADHWEELAKTLSGYDKLRNNKKVYLTAAPGCYFPDPYLGEALNDVVFDYVWVKFYDDSRCEYEYNADNIKSYFTKWTTIPAHEIFVGLPAAEEAADSGYVGPSEVINEEFPDIELHEKYGGVMLWNRYYDELTGYSAAIKPYV</sequence>
<dbReference type="InterPro" id="IPR001223">
    <property type="entry name" value="Glyco_hydro18_cat"/>
</dbReference>
<keyword evidence="6" id="KW-0624">Polysaccharide degradation</keyword>
<keyword evidence="2 7" id="KW-0732">Signal</keyword>
<dbReference type="InterPro" id="IPR050542">
    <property type="entry name" value="Glycosyl_Hydrlase18_Chitinase"/>
</dbReference>
<feature type="chain" id="PRO_5024361116" description="GH18 domain-containing protein" evidence="7">
    <location>
        <begin position="25"/>
        <end position="254"/>
    </location>
</feature>
<dbReference type="Gene3D" id="3.20.20.80">
    <property type="entry name" value="Glycosidases"/>
    <property type="match status" value="2"/>
</dbReference>
<feature type="domain" description="GH18" evidence="8">
    <location>
        <begin position="28"/>
        <end position="254"/>
    </location>
</feature>
<dbReference type="OrthoDB" id="6020543at2759"/>
<dbReference type="GO" id="GO:0000272">
    <property type="term" value="P:polysaccharide catabolic process"/>
    <property type="evidence" value="ECO:0007669"/>
    <property type="project" value="UniProtKB-KW"/>
</dbReference>
<keyword evidence="10" id="KW-1185">Reference proteome</keyword>
<keyword evidence="4" id="KW-1015">Disulfide bond</keyword>
<evidence type="ECO:0000256" key="4">
    <source>
        <dbReference type="ARBA" id="ARBA00023157"/>
    </source>
</evidence>
<dbReference type="PANTHER" id="PTHR45708">
    <property type="entry name" value="ENDOCHITINASE"/>
    <property type="match status" value="1"/>
</dbReference>
<dbReference type="InterPro" id="IPR017853">
    <property type="entry name" value="GH"/>
</dbReference>
<comment type="catalytic activity">
    <reaction evidence="1">
        <text>Random endo-hydrolysis of N-acetyl-beta-D-glucosaminide (1-&gt;4)-beta-linkages in chitin and chitodextrins.</text>
        <dbReference type="EC" id="3.2.1.14"/>
    </reaction>
</comment>
<proteinExistence type="predicted"/>
<feature type="signal peptide" evidence="7">
    <location>
        <begin position="1"/>
        <end position="24"/>
    </location>
</feature>
<evidence type="ECO:0000256" key="6">
    <source>
        <dbReference type="ARBA" id="ARBA00023326"/>
    </source>
</evidence>
<dbReference type="Proteomes" id="UP000327013">
    <property type="component" value="Chromosome 1"/>
</dbReference>
<keyword evidence="5" id="KW-0119">Carbohydrate metabolism</keyword>
<dbReference type="AlphaFoldDB" id="A0A5N6QMN4"/>
<dbReference type="PANTHER" id="PTHR45708:SF22">
    <property type="entry name" value="ACIDIC ENDOCHITINASE"/>
    <property type="match status" value="1"/>
</dbReference>
<evidence type="ECO:0000256" key="7">
    <source>
        <dbReference type="SAM" id="SignalP"/>
    </source>
</evidence>
<dbReference type="EMBL" id="CM017321">
    <property type="protein sequence ID" value="KAE7999420.1"/>
    <property type="molecule type" value="Genomic_DNA"/>
</dbReference>
<dbReference type="GO" id="GO:0005576">
    <property type="term" value="C:extracellular region"/>
    <property type="evidence" value="ECO:0007669"/>
    <property type="project" value="TreeGrafter"/>
</dbReference>
<evidence type="ECO:0000256" key="1">
    <source>
        <dbReference type="ARBA" id="ARBA00000822"/>
    </source>
</evidence>
<dbReference type="GO" id="GO:0008843">
    <property type="term" value="F:endochitinase activity"/>
    <property type="evidence" value="ECO:0007669"/>
    <property type="project" value="UniProtKB-EC"/>
</dbReference>
<gene>
    <name evidence="9" type="ORF">FH972_003853</name>
</gene>
<protein>
    <recommendedName>
        <fullName evidence="8">GH18 domain-containing protein</fullName>
    </recommendedName>
</protein>